<feature type="signal peptide" evidence="2">
    <location>
        <begin position="1"/>
        <end position="22"/>
    </location>
</feature>
<keyword evidence="2" id="KW-0732">Signal</keyword>
<dbReference type="InterPro" id="IPR030392">
    <property type="entry name" value="S74_ICA"/>
</dbReference>
<evidence type="ECO:0000256" key="1">
    <source>
        <dbReference type="SAM" id="Coils"/>
    </source>
</evidence>
<accession>A0ABP3Y0Q8</accession>
<evidence type="ECO:0000313" key="4">
    <source>
        <dbReference type="EMBL" id="GAA0875179.1"/>
    </source>
</evidence>
<dbReference type="Gene3D" id="1.10.10.10">
    <property type="entry name" value="Winged helix-like DNA-binding domain superfamily/Winged helix DNA-binding domain"/>
    <property type="match status" value="1"/>
</dbReference>
<feature type="coiled-coil region" evidence="1">
    <location>
        <begin position="397"/>
        <end position="431"/>
    </location>
</feature>
<proteinExistence type="predicted"/>
<organism evidence="4 5">
    <name type="scientific">Wandonia haliotis</name>
    <dbReference type="NCBI Taxonomy" id="574963"/>
    <lineage>
        <taxon>Bacteria</taxon>
        <taxon>Pseudomonadati</taxon>
        <taxon>Bacteroidota</taxon>
        <taxon>Flavobacteriia</taxon>
        <taxon>Flavobacteriales</taxon>
        <taxon>Crocinitomicaceae</taxon>
        <taxon>Wandonia</taxon>
    </lineage>
</organism>
<protein>
    <recommendedName>
        <fullName evidence="3">Peptidase S74 domain-containing protein</fullName>
    </recommendedName>
</protein>
<feature type="chain" id="PRO_5045631016" description="Peptidase S74 domain-containing protein" evidence="2">
    <location>
        <begin position="23"/>
        <end position="437"/>
    </location>
</feature>
<dbReference type="PROSITE" id="PS51688">
    <property type="entry name" value="ICA"/>
    <property type="match status" value="1"/>
</dbReference>
<keyword evidence="1" id="KW-0175">Coiled coil</keyword>
<dbReference type="Pfam" id="PF13884">
    <property type="entry name" value="Peptidase_S74"/>
    <property type="match status" value="1"/>
</dbReference>
<name>A0ABP3Y0Q8_9FLAO</name>
<reference evidence="5" key="1">
    <citation type="journal article" date="2019" name="Int. J. Syst. Evol. Microbiol.">
        <title>The Global Catalogue of Microorganisms (GCM) 10K type strain sequencing project: providing services to taxonomists for standard genome sequencing and annotation.</title>
        <authorList>
            <consortium name="The Broad Institute Genomics Platform"/>
            <consortium name="The Broad Institute Genome Sequencing Center for Infectious Disease"/>
            <person name="Wu L."/>
            <person name="Ma J."/>
        </authorList>
    </citation>
    <scope>NUCLEOTIDE SEQUENCE [LARGE SCALE GENOMIC DNA]</scope>
    <source>
        <strain evidence="5">JCM 16083</strain>
    </source>
</reference>
<evidence type="ECO:0000256" key="2">
    <source>
        <dbReference type="SAM" id="SignalP"/>
    </source>
</evidence>
<dbReference type="RefSeq" id="WP_343786376.1">
    <property type="nucleotide sequence ID" value="NZ_BAAAFH010000008.1"/>
</dbReference>
<comment type="caution">
    <text evidence="4">The sequence shown here is derived from an EMBL/GenBank/DDBJ whole genome shotgun (WGS) entry which is preliminary data.</text>
</comment>
<evidence type="ECO:0000259" key="3">
    <source>
        <dbReference type="PROSITE" id="PS51688"/>
    </source>
</evidence>
<gene>
    <name evidence="4" type="ORF">GCM10009118_15870</name>
</gene>
<dbReference type="EMBL" id="BAAAFH010000008">
    <property type="protein sequence ID" value="GAA0875179.1"/>
    <property type="molecule type" value="Genomic_DNA"/>
</dbReference>
<dbReference type="InterPro" id="IPR036388">
    <property type="entry name" value="WH-like_DNA-bd_sf"/>
</dbReference>
<evidence type="ECO:0000313" key="5">
    <source>
        <dbReference type="Proteomes" id="UP001501126"/>
    </source>
</evidence>
<dbReference type="Proteomes" id="UP001501126">
    <property type="component" value="Unassembled WGS sequence"/>
</dbReference>
<sequence length="437" mass="47005">MMKRIILSIAMLVSTFIALAQAPDGVKYQAVVRDGSNLIVANQPVGVQLRILQGTVGGTAVYTETFTPTTNAYGLVNLEIGSGTSTDNFSTIDWENGPYFIETSIDVNGGIAYTVMGTSQLLSVPYALYARTAESALTAVIDNVDDADADPLNELQSLSTNADTLFISDGNYVLMEADSDWTISGDNQYSAVSGNVGIGSNAPMNKLDVNGKISITESGVGNSMVLLNGPVWEHGSGPQTFGNGGSYFMIGSYESSYESAGIYGDGDAVTIWAPGDGRDGQPAALLYINDEDYYDGVDTNPYNNTAIKAYLDNAGNWVAASDRNRKENIVELEGVLQRLMQINGYSYNFKLAPVEIEKGNKTVTTYGVIAQEVIKAFPEIVDVAADGSHYVCYTELIPILIESIQEQQELIKTLQQENTALKARMDNLEERLNAAGL</sequence>
<keyword evidence="5" id="KW-1185">Reference proteome</keyword>
<feature type="domain" description="Peptidase S74" evidence="3">
    <location>
        <begin position="321"/>
        <end position="418"/>
    </location>
</feature>